<sequence length="257" mass="29089">MRTRESAAEPEIVVELQGRVAEDLPDYARKKIGAVLAHAGRPALHTRVRVVRHGNPGRERPVTAQVNIDLGGRLVRVQTDATTPREAVDLLVDRLRHRLERITLGRNGYRGRIDREQRHEAFLSLPPQEREIVRRKTVSPARRSVDEAVMDLDDLDHDFHLFREISRGMDSVVYRTGRDAVRLAQADGRTDLLAPTVMPITMSTHPAPRCTVSEAVERLRLTGLPFLFFVDAEQGRGCVLYHRYDGNYGLIEPRADA</sequence>
<dbReference type="InterPro" id="IPR038416">
    <property type="entry name" value="Ribosom_S30AE_C_sf"/>
</dbReference>
<dbReference type="EMBL" id="JBHSQW010000009">
    <property type="protein sequence ID" value="MFC5993466.1"/>
    <property type="molecule type" value="Genomic_DNA"/>
</dbReference>
<protein>
    <submittedName>
        <fullName evidence="3">HPF/RaiA family ribosome-associated protein</fullName>
    </submittedName>
</protein>
<accession>A0ABW1IYA2</accession>
<keyword evidence="4" id="KW-1185">Reference proteome</keyword>
<keyword evidence="1" id="KW-0810">Translation regulation</keyword>
<evidence type="ECO:0000313" key="4">
    <source>
        <dbReference type="Proteomes" id="UP001596302"/>
    </source>
</evidence>
<dbReference type="SUPFAM" id="SSF69754">
    <property type="entry name" value="Ribosome binding protein Y (YfiA homologue)"/>
    <property type="match status" value="1"/>
</dbReference>
<dbReference type="RefSeq" id="WP_379583054.1">
    <property type="nucleotide sequence ID" value="NZ_JBHSQW010000009.1"/>
</dbReference>
<dbReference type="Gene3D" id="3.30.505.50">
    <property type="entry name" value="Sigma 54 modulation/S30EA ribosomal protein, C-terminal domain"/>
    <property type="match status" value="2"/>
</dbReference>
<dbReference type="InterPro" id="IPR036567">
    <property type="entry name" value="RHF-like"/>
</dbReference>
<evidence type="ECO:0000256" key="1">
    <source>
        <dbReference type="ARBA" id="ARBA00022845"/>
    </source>
</evidence>
<dbReference type="Gene3D" id="3.30.160.100">
    <property type="entry name" value="Ribosome hibernation promotion factor-like"/>
    <property type="match status" value="1"/>
</dbReference>
<proteinExistence type="predicted"/>
<dbReference type="InterPro" id="IPR050574">
    <property type="entry name" value="HPF/YfiA_ribosome-assoc"/>
</dbReference>
<organism evidence="3 4">
    <name type="scientific">Pseudonocardia hispaniensis</name>
    <dbReference type="NCBI Taxonomy" id="904933"/>
    <lineage>
        <taxon>Bacteria</taxon>
        <taxon>Bacillati</taxon>
        <taxon>Actinomycetota</taxon>
        <taxon>Actinomycetes</taxon>
        <taxon>Pseudonocardiales</taxon>
        <taxon>Pseudonocardiaceae</taxon>
        <taxon>Pseudonocardia</taxon>
    </lineage>
</organism>
<dbReference type="Pfam" id="PF16321">
    <property type="entry name" value="Ribosom_S30AE_C"/>
    <property type="match status" value="2"/>
</dbReference>
<evidence type="ECO:0000313" key="3">
    <source>
        <dbReference type="EMBL" id="MFC5993466.1"/>
    </source>
</evidence>
<dbReference type="Proteomes" id="UP001596302">
    <property type="component" value="Unassembled WGS sequence"/>
</dbReference>
<reference evidence="4" key="1">
    <citation type="journal article" date="2019" name="Int. J. Syst. Evol. Microbiol.">
        <title>The Global Catalogue of Microorganisms (GCM) 10K type strain sequencing project: providing services to taxonomists for standard genome sequencing and annotation.</title>
        <authorList>
            <consortium name="The Broad Institute Genomics Platform"/>
            <consortium name="The Broad Institute Genome Sequencing Center for Infectious Disease"/>
            <person name="Wu L."/>
            <person name="Ma J."/>
        </authorList>
    </citation>
    <scope>NUCLEOTIDE SEQUENCE [LARGE SCALE GENOMIC DNA]</scope>
    <source>
        <strain evidence="4">CCM 8391</strain>
    </source>
</reference>
<gene>
    <name evidence="3" type="ORF">ACFQE5_04455</name>
</gene>
<dbReference type="PANTHER" id="PTHR33231">
    <property type="entry name" value="30S RIBOSOMAL PROTEIN"/>
    <property type="match status" value="1"/>
</dbReference>
<feature type="domain" description="Sigma 54 modulation/S30EA ribosomal protein C-terminal" evidence="2">
    <location>
        <begin position="128"/>
        <end position="176"/>
    </location>
</feature>
<feature type="domain" description="Sigma 54 modulation/S30EA ribosomal protein C-terminal" evidence="2">
    <location>
        <begin position="202"/>
        <end position="250"/>
    </location>
</feature>
<dbReference type="Pfam" id="PF02482">
    <property type="entry name" value="Ribosomal_S30AE"/>
    <property type="match status" value="1"/>
</dbReference>
<dbReference type="InterPro" id="IPR003489">
    <property type="entry name" value="RHF/RaiA"/>
</dbReference>
<dbReference type="PANTHER" id="PTHR33231:SF1">
    <property type="entry name" value="30S RIBOSOMAL PROTEIN"/>
    <property type="match status" value="1"/>
</dbReference>
<dbReference type="InterPro" id="IPR032528">
    <property type="entry name" value="Ribosom_S30AE_C"/>
</dbReference>
<comment type="caution">
    <text evidence="3">The sequence shown here is derived from an EMBL/GenBank/DDBJ whole genome shotgun (WGS) entry which is preliminary data.</text>
</comment>
<name>A0ABW1IYA2_9PSEU</name>
<evidence type="ECO:0000259" key="2">
    <source>
        <dbReference type="Pfam" id="PF16321"/>
    </source>
</evidence>